<dbReference type="InterPro" id="IPR023164">
    <property type="entry name" value="YqgQ-like_sf"/>
</dbReference>
<evidence type="ECO:0000313" key="2">
    <source>
        <dbReference type="Proteomes" id="UP000785625"/>
    </source>
</evidence>
<dbReference type="EMBL" id="JACJKU010000041">
    <property type="protein sequence ID" value="MBM6940838.1"/>
    <property type="molecule type" value="Genomic_DNA"/>
</dbReference>
<evidence type="ECO:0000313" key="1">
    <source>
        <dbReference type="EMBL" id="MBM6940838.1"/>
    </source>
</evidence>
<protein>
    <submittedName>
        <fullName evidence="1">YqgQ family protein</fullName>
    </submittedName>
</protein>
<keyword evidence="2" id="KW-1185">Reference proteome</keyword>
<organism evidence="1 2">
    <name type="scientific">Limosilactobacillus coleohominis</name>
    <dbReference type="NCBI Taxonomy" id="181675"/>
    <lineage>
        <taxon>Bacteria</taxon>
        <taxon>Bacillati</taxon>
        <taxon>Bacillota</taxon>
        <taxon>Bacilli</taxon>
        <taxon>Lactobacillales</taxon>
        <taxon>Lactobacillaceae</taxon>
        <taxon>Limosilactobacillus</taxon>
    </lineage>
</organism>
<proteinExistence type="predicted"/>
<sequence>MRTLYDVQQLLKRFDVFVYVGKRMWDIELMALEIDNLYQAKVIDRDLFLQAKLILNREHRYEEKMAKERKKAKNNG</sequence>
<gene>
    <name evidence="1" type="ORF">H5975_04965</name>
</gene>
<name>A0ABS2GY60_9LACO</name>
<dbReference type="RefSeq" id="WP_178661092.1">
    <property type="nucleotide sequence ID" value="NZ_CALVGD010000056.1"/>
</dbReference>
<dbReference type="InterPro" id="IPR009256">
    <property type="entry name" value="YqgQ-like"/>
</dbReference>
<dbReference type="Proteomes" id="UP000785625">
    <property type="component" value="Unassembled WGS sequence"/>
</dbReference>
<dbReference type="Pfam" id="PF06014">
    <property type="entry name" value="YqgQ-like"/>
    <property type="match status" value="1"/>
</dbReference>
<dbReference type="Gene3D" id="1.10.287.760">
    <property type="entry name" value="YqgQ-like"/>
    <property type="match status" value="1"/>
</dbReference>
<comment type="caution">
    <text evidence="1">The sequence shown here is derived from an EMBL/GenBank/DDBJ whole genome shotgun (WGS) entry which is preliminary data.</text>
</comment>
<accession>A0ABS2GY60</accession>
<dbReference type="SUPFAM" id="SSF158379">
    <property type="entry name" value="YqgQ-like"/>
    <property type="match status" value="1"/>
</dbReference>
<reference evidence="1 2" key="1">
    <citation type="journal article" date="2021" name="Sci. Rep.">
        <title>The distribution of antibiotic resistance genes in chicken gut microbiota commensals.</title>
        <authorList>
            <person name="Juricova H."/>
            <person name="Matiasovicova J."/>
            <person name="Kubasova T."/>
            <person name="Cejkova D."/>
            <person name="Rychlik I."/>
        </authorList>
    </citation>
    <scope>NUCLEOTIDE SEQUENCE [LARGE SCALE GENOMIC DNA]</scope>
    <source>
        <strain evidence="1 2">An574</strain>
    </source>
</reference>